<name>A0AA38UL54_9AGAR</name>
<comment type="similarity">
    <text evidence="2">Belongs to the NSA1 family.</text>
</comment>
<dbReference type="GO" id="GO:0042273">
    <property type="term" value="P:ribosomal large subunit biogenesis"/>
    <property type="evidence" value="ECO:0007669"/>
    <property type="project" value="InterPro"/>
</dbReference>
<proteinExistence type="inferred from homology"/>
<dbReference type="EMBL" id="MU805939">
    <property type="protein sequence ID" value="KAJ3845234.1"/>
    <property type="molecule type" value="Genomic_DNA"/>
</dbReference>
<evidence type="ECO:0000256" key="1">
    <source>
        <dbReference type="ARBA" id="ARBA00002889"/>
    </source>
</evidence>
<gene>
    <name evidence="6" type="ORF">F5878DRAFT_524047</name>
</gene>
<reference evidence="6" key="1">
    <citation type="submission" date="2022-08" db="EMBL/GenBank/DDBJ databases">
        <authorList>
            <consortium name="DOE Joint Genome Institute"/>
            <person name="Min B."/>
            <person name="Riley R."/>
            <person name="Sierra-Patev S."/>
            <person name="Naranjo-Ortiz M."/>
            <person name="Looney B."/>
            <person name="Konkel Z."/>
            <person name="Slot J.C."/>
            <person name="Sakamoto Y."/>
            <person name="Steenwyk J.L."/>
            <person name="Rokas A."/>
            <person name="Carro J."/>
            <person name="Camarero S."/>
            <person name="Ferreira P."/>
            <person name="Molpeceres G."/>
            <person name="Ruiz-Duenas F.J."/>
            <person name="Serrano A."/>
            <person name="Henrissat B."/>
            <person name="Drula E."/>
            <person name="Hughes K.W."/>
            <person name="Mata J.L."/>
            <person name="Ishikawa N.K."/>
            <person name="Vargas-Isla R."/>
            <person name="Ushijima S."/>
            <person name="Smith C.A."/>
            <person name="Ahrendt S."/>
            <person name="Andreopoulos W."/>
            <person name="He G."/>
            <person name="Labutti K."/>
            <person name="Lipzen A."/>
            <person name="Ng V."/>
            <person name="Sandor L."/>
            <person name="Barry K."/>
            <person name="Martinez A.T."/>
            <person name="Xiao Y."/>
            <person name="Gibbons J.G."/>
            <person name="Terashima K."/>
            <person name="Hibbett D.S."/>
            <person name="Grigoriev I.V."/>
        </authorList>
    </citation>
    <scope>NUCLEOTIDE SEQUENCE</scope>
    <source>
        <strain evidence="6">TFB9207</strain>
    </source>
</reference>
<evidence type="ECO:0000313" key="6">
    <source>
        <dbReference type="EMBL" id="KAJ3845234.1"/>
    </source>
</evidence>
<organism evidence="6 7">
    <name type="scientific">Lentinula raphanica</name>
    <dbReference type="NCBI Taxonomy" id="153919"/>
    <lineage>
        <taxon>Eukaryota</taxon>
        <taxon>Fungi</taxon>
        <taxon>Dikarya</taxon>
        <taxon>Basidiomycota</taxon>
        <taxon>Agaricomycotina</taxon>
        <taxon>Agaricomycetes</taxon>
        <taxon>Agaricomycetidae</taxon>
        <taxon>Agaricales</taxon>
        <taxon>Marasmiineae</taxon>
        <taxon>Omphalotaceae</taxon>
        <taxon>Lentinula</taxon>
    </lineage>
</organism>
<dbReference type="GO" id="GO:0030687">
    <property type="term" value="C:preribosome, large subunit precursor"/>
    <property type="evidence" value="ECO:0007669"/>
    <property type="project" value="TreeGrafter"/>
</dbReference>
<dbReference type="PANTHER" id="PTHR16038">
    <property type="entry name" value="NOP SEVEN ASSOCIATED PROTEIN 1"/>
    <property type="match status" value="1"/>
</dbReference>
<evidence type="ECO:0000256" key="4">
    <source>
        <dbReference type="ARBA" id="ARBA00014234"/>
    </source>
</evidence>
<dbReference type="AlphaFoldDB" id="A0AA38UL54"/>
<feature type="region of interest" description="Disordered" evidence="5">
    <location>
        <begin position="368"/>
        <end position="393"/>
    </location>
</feature>
<evidence type="ECO:0000313" key="7">
    <source>
        <dbReference type="Proteomes" id="UP001163846"/>
    </source>
</evidence>
<dbReference type="Gene3D" id="2.130.10.10">
    <property type="entry name" value="YVTN repeat-like/Quinoprotein amine dehydrogenase"/>
    <property type="match status" value="1"/>
</dbReference>
<accession>A0AA38UL54</accession>
<feature type="compositionally biased region" description="Acidic residues" evidence="5">
    <location>
        <begin position="373"/>
        <end position="393"/>
    </location>
</feature>
<comment type="function">
    <text evidence="1">Involved in the biogenesis of the 60S ribosomal subunit.</text>
</comment>
<dbReference type="InterPro" id="IPR037379">
    <property type="entry name" value="WDR74/Nsa1"/>
</dbReference>
<dbReference type="PANTHER" id="PTHR16038:SF4">
    <property type="entry name" value="WD REPEAT-CONTAINING PROTEIN 74"/>
    <property type="match status" value="1"/>
</dbReference>
<evidence type="ECO:0000256" key="3">
    <source>
        <dbReference type="ARBA" id="ARBA00011187"/>
    </source>
</evidence>
<keyword evidence="7" id="KW-1185">Reference proteome</keyword>
<dbReference type="InterPro" id="IPR036322">
    <property type="entry name" value="WD40_repeat_dom_sf"/>
</dbReference>
<comment type="subunit">
    <text evidence="3">Component of the pre-66S ribosomal particle.</text>
</comment>
<evidence type="ECO:0000256" key="5">
    <source>
        <dbReference type="SAM" id="MobiDB-lite"/>
    </source>
</evidence>
<evidence type="ECO:0000256" key="2">
    <source>
        <dbReference type="ARBA" id="ARBA00007861"/>
    </source>
</evidence>
<comment type="caution">
    <text evidence="6">The sequence shown here is derived from an EMBL/GenBank/DDBJ whole genome shotgun (WGS) entry which is preliminary data.</text>
</comment>
<dbReference type="Proteomes" id="UP001163846">
    <property type="component" value="Unassembled WGS sequence"/>
</dbReference>
<protein>
    <recommendedName>
        <fullName evidence="4">Ribosome biogenesis protein NSA1</fullName>
    </recommendedName>
</protein>
<sequence>MRFFSGDELGNLKILQPKTPSPDITSEPLILRTGNAEIGGVQALSTRNDPGSISTLLAAGYSNGAAGLLNIAEDNTITHTQKWTETRLKPGQRYIGIHCAEKNVFSCTSNGALRSISIEQNPSDNPTSFTGLLPTRLCDWRLFEDQNTFAYGGDEVELSVWNTERAFQNQVEDLTSSSKNRKRNDTLFPGEIWRAKNVSNDNLGLRQPVRITSLCYLSSSSQSSNHLVTGTQLGSVRRYDTRTARKPVSDWRTAKVGGVEALEQGFNQHEIFVSDSGSNLSALDLRNGRVLYSYKGLAGAVSSIAPSPTLMVSVAKDRYCRVHSVFPAPDQPGERQEHRGEVLEKIYTKSIPTVVVWDRSSTQKALLKGSEEIDKDSDEDIWDNMQDVDDDGE</sequence>
<dbReference type="SUPFAM" id="SSF50978">
    <property type="entry name" value="WD40 repeat-like"/>
    <property type="match status" value="1"/>
</dbReference>
<dbReference type="GO" id="GO:0005730">
    <property type="term" value="C:nucleolus"/>
    <property type="evidence" value="ECO:0007669"/>
    <property type="project" value="InterPro"/>
</dbReference>
<dbReference type="InterPro" id="IPR015943">
    <property type="entry name" value="WD40/YVTN_repeat-like_dom_sf"/>
</dbReference>